<evidence type="ECO:0000313" key="11">
    <source>
        <dbReference type="EMBL" id="QOV89205.1"/>
    </source>
</evidence>
<dbReference type="GO" id="GO:0009306">
    <property type="term" value="P:protein secretion"/>
    <property type="evidence" value="ECO:0007669"/>
    <property type="project" value="UniProtKB-UniRule"/>
</dbReference>
<evidence type="ECO:0000256" key="6">
    <source>
        <dbReference type="ARBA" id="ARBA00022989"/>
    </source>
</evidence>
<evidence type="ECO:0000256" key="8">
    <source>
        <dbReference type="ARBA" id="ARBA00023136"/>
    </source>
</evidence>
<comment type="subunit">
    <text evidence="9">Component of the Sec protein translocase complex. Heterotrimer consisting of SecY, SecE and SecG subunits. The heterotrimers can form oligomers, although 1 heterotrimer is thought to be able to translocate proteins. Interacts with the ribosome. Interacts with SecDF, and other proteins may be involved. Interacts with SecA.</text>
</comment>
<dbReference type="GO" id="GO:0006605">
    <property type="term" value="P:protein targeting"/>
    <property type="evidence" value="ECO:0007669"/>
    <property type="project" value="UniProtKB-UniRule"/>
</dbReference>
<dbReference type="PANTHER" id="PTHR33910:SF1">
    <property type="entry name" value="PROTEIN TRANSLOCASE SUBUNIT SECE"/>
    <property type="match status" value="1"/>
</dbReference>
<dbReference type="GO" id="GO:0005886">
    <property type="term" value="C:plasma membrane"/>
    <property type="evidence" value="ECO:0007669"/>
    <property type="project" value="UniProtKB-UniRule"/>
</dbReference>
<evidence type="ECO:0000256" key="3">
    <source>
        <dbReference type="ARBA" id="ARBA00022475"/>
    </source>
</evidence>
<dbReference type="GO" id="GO:0065002">
    <property type="term" value="P:intracellular protein transmembrane transport"/>
    <property type="evidence" value="ECO:0007669"/>
    <property type="project" value="UniProtKB-UniRule"/>
</dbReference>
<name>A0A7M2WUK3_9BACT</name>
<dbReference type="AlphaFoldDB" id="A0A7M2WUK3"/>
<evidence type="ECO:0000256" key="10">
    <source>
        <dbReference type="SAM" id="MobiDB-lite"/>
    </source>
</evidence>
<keyword evidence="2 9" id="KW-0813">Transport</keyword>
<dbReference type="Gene3D" id="1.20.5.1030">
    <property type="entry name" value="Preprotein translocase secy subunit"/>
    <property type="match status" value="1"/>
</dbReference>
<evidence type="ECO:0000256" key="7">
    <source>
        <dbReference type="ARBA" id="ARBA00023010"/>
    </source>
</evidence>
<evidence type="ECO:0000256" key="9">
    <source>
        <dbReference type="HAMAP-Rule" id="MF_00422"/>
    </source>
</evidence>
<gene>
    <name evidence="9 11" type="primary">secE</name>
    <name evidence="11" type="ORF">IPV69_23825</name>
</gene>
<dbReference type="PANTHER" id="PTHR33910">
    <property type="entry name" value="PROTEIN TRANSLOCASE SUBUNIT SECE"/>
    <property type="match status" value="1"/>
</dbReference>
<keyword evidence="5 9" id="KW-0653">Protein transport</keyword>
<feature type="transmembrane region" description="Helical" evidence="9">
    <location>
        <begin position="65"/>
        <end position="83"/>
    </location>
</feature>
<protein>
    <recommendedName>
        <fullName evidence="9">Protein translocase subunit SecE</fullName>
    </recommendedName>
</protein>
<dbReference type="Pfam" id="PF00584">
    <property type="entry name" value="SecE"/>
    <property type="match status" value="1"/>
</dbReference>
<dbReference type="InterPro" id="IPR001901">
    <property type="entry name" value="Translocase_SecE/Sec61-g"/>
</dbReference>
<dbReference type="GO" id="GO:0043952">
    <property type="term" value="P:protein transport by the Sec complex"/>
    <property type="evidence" value="ECO:0007669"/>
    <property type="project" value="UniProtKB-UniRule"/>
</dbReference>
<reference evidence="11 12" key="1">
    <citation type="submission" date="2020-10" db="EMBL/GenBank/DDBJ databases">
        <title>Wide distribution of Phycisphaera-like planctomycetes from WD2101 soil group in peatlands and genome analysis of the first cultivated representative.</title>
        <authorList>
            <person name="Dedysh S.N."/>
            <person name="Beletsky A.V."/>
            <person name="Ivanova A."/>
            <person name="Kulichevskaya I.S."/>
            <person name="Suzina N.E."/>
            <person name="Philippov D.A."/>
            <person name="Rakitin A.L."/>
            <person name="Mardanov A.V."/>
            <person name="Ravin N.V."/>
        </authorList>
    </citation>
    <scope>NUCLEOTIDE SEQUENCE [LARGE SCALE GENOMIC DNA]</scope>
    <source>
        <strain evidence="11 12">M1803</strain>
    </source>
</reference>
<evidence type="ECO:0000256" key="2">
    <source>
        <dbReference type="ARBA" id="ARBA00022448"/>
    </source>
</evidence>
<proteinExistence type="inferred from homology"/>
<dbReference type="GO" id="GO:0008320">
    <property type="term" value="F:protein transmembrane transporter activity"/>
    <property type="evidence" value="ECO:0007669"/>
    <property type="project" value="UniProtKB-UniRule"/>
</dbReference>
<comment type="subcellular location">
    <subcellularLocation>
        <location evidence="1">Membrane</location>
    </subcellularLocation>
</comment>
<comment type="function">
    <text evidence="9">Essential subunit of the Sec protein translocation channel SecYEG. Clamps together the 2 halves of SecY. May contact the channel plug during translocation.</text>
</comment>
<organism evidence="11 12">
    <name type="scientific">Humisphaera borealis</name>
    <dbReference type="NCBI Taxonomy" id="2807512"/>
    <lineage>
        <taxon>Bacteria</taxon>
        <taxon>Pseudomonadati</taxon>
        <taxon>Planctomycetota</taxon>
        <taxon>Phycisphaerae</taxon>
        <taxon>Tepidisphaerales</taxon>
        <taxon>Tepidisphaeraceae</taxon>
        <taxon>Humisphaera</taxon>
    </lineage>
</organism>
<evidence type="ECO:0000256" key="1">
    <source>
        <dbReference type="ARBA" id="ARBA00004370"/>
    </source>
</evidence>
<evidence type="ECO:0000313" key="12">
    <source>
        <dbReference type="Proteomes" id="UP000593765"/>
    </source>
</evidence>
<keyword evidence="6 9" id="KW-1133">Transmembrane helix</keyword>
<accession>A0A7M2WUK3</accession>
<keyword evidence="8 9" id="KW-0472">Membrane</keyword>
<dbReference type="RefSeq" id="WP_206292230.1">
    <property type="nucleotide sequence ID" value="NZ_CP063458.1"/>
</dbReference>
<keyword evidence="7 9" id="KW-0811">Translocation</keyword>
<feature type="transmembrane region" description="Helical" evidence="9">
    <location>
        <begin position="153"/>
        <end position="173"/>
    </location>
</feature>
<dbReference type="InterPro" id="IPR005807">
    <property type="entry name" value="SecE_bac"/>
</dbReference>
<dbReference type="KEGG" id="hbs:IPV69_23825"/>
<keyword evidence="4 9" id="KW-0812">Transmembrane</keyword>
<dbReference type="Proteomes" id="UP000593765">
    <property type="component" value="Chromosome"/>
</dbReference>
<dbReference type="HAMAP" id="MF_00422">
    <property type="entry name" value="SecE"/>
    <property type="match status" value="1"/>
</dbReference>
<sequence>MASVMKDNEDDTDATEGPDESAQSSKGKKPEKDDVRALDVAREKSPRTGSYFAIYKKGQGYWTRMGTLLGVLIVGLMLCYTLYAEIPRFFAAQSSAEVKLDDEIRKLQGELTTLELSGDAKPTDIKARQEVIANKQTSLVETRNSRTQLGTRWAIGIAVGFGVIFFGIAIRLMNKPDNVDFLIATDSEMKKVNWTSRKELVGSSKVVILFMFFIAAYLFLNDLFFGWLMWVIDVLKFPPPPFK</sequence>
<evidence type="ECO:0000256" key="4">
    <source>
        <dbReference type="ARBA" id="ARBA00022692"/>
    </source>
</evidence>
<feature type="compositionally biased region" description="Acidic residues" evidence="10">
    <location>
        <begin position="8"/>
        <end position="19"/>
    </location>
</feature>
<comment type="caution">
    <text evidence="9">Lacks conserved residue(s) required for the propagation of feature annotation.</text>
</comment>
<dbReference type="InterPro" id="IPR038379">
    <property type="entry name" value="SecE_sf"/>
</dbReference>
<feature type="compositionally biased region" description="Basic and acidic residues" evidence="10">
    <location>
        <begin position="28"/>
        <end position="42"/>
    </location>
</feature>
<dbReference type="EMBL" id="CP063458">
    <property type="protein sequence ID" value="QOV89205.1"/>
    <property type="molecule type" value="Genomic_DNA"/>
</dbReference>
<feature type="region of interest" description="Disordered" evidence="10">
    <location>
        <begin position="1"/>
        <end position="42"/>
    </location>
</feature>
<keyword evidence="12" id="KW-1185">Reference proteome</keyword>
<evidence type="ECO:0000256" key="5">
    <source>
        <dbReference type="ARBA" id="ARBA00022927"/>
    </source>
</evidence>
<feature type="transmembrane region" description="Helical" evidence="9">
    <location>
        <begin position="206"/>
        <end position="232"/>
    </location>
</feature>
<dbReference type="NCBIfam" id="TIGR00964">
    <property type="entry name" value="secE_bact"/>
    <property type="match status" value="1"/>
</dbReference>
<keyword evidence="3 9" id="KW-1003">Cell membrane</keyword>
<comment type="similarity">
    <text evidence="9">Belongs to the SecE/SEC61-gamma family.</text>
</comment>